<dbReference type="HOGENOM" id="CLU_1693530_0_0_14"/>
<feature type="domain" description="Ig-like" evidence="2">
    <location>
        <begin position="47"/>
        <end position="145"/>
    </location>
</feature>
<name>I7CIY5_MYCHA</name>
<evidence type="ECO:0000256" key="1">
    <source>
        <dbReference type="SAM" id="MobiDB-lite"/>
    </source>
</evidence>
<protein>
    <recommendedName>
        <fullName evidence="2">Ig-like domain-containing protein</fullName>
    </recommendedName>
</protein>
<organism evidence="3 4">
    <name type="scientific">Mycoplasma haematolamae (strain Purdue)</name>
    <dbReference type="NCBI Taxonomy" id="1212765"/>
    <lineage>
        <taxon>Bacteria</taxon>
        <taxon>Bacillati</taxon>
        <taxon>Mycoplasmatota</taxon>
        <taxon>Mollicutes</taxon>
        <taxon>Mycoplasmataceae</taxon>
        <taxon>Mycoplasma</taxon>
    </lineage>
</organism>
<gene>
    <name evidence="3" type="ordered locus">MHLP_01270</name>
</gene>
<dbReference type="PROSITE" id="PS50835">
    <property type="entry name" value="IG_LIKE"/>
    <property type="match status" value="1"/>
</dbReference>
<keyword evidence="4" id="KW-1185">Reference proteome</keyword>
<proteinExistence type="predicted"/>
<dbReference type="AlphaFoldDB" id="I7CIY5"/>
<reference evidence="3 4" key="1">
    <citation type="journal article" date="2012" name="J. Bacteriol.">
        <title>Genome Sequence of "Candidatus Mycoplasma haemolamae" Strain Purdue, a Red Blood Cell Pathogen of Alpacas (Vicugna pacos) and Llamas (Lama glama).</title>
        <authorList>
            <person name="Guimaraes A.M."/>
            <person name="Toth B."/>
            <person name="Santos A.P."/>
            <person name="do Nascimento N.C."/>
            <person name="Kritchevsky J.E."/>
            <person name="Messick J.B."/>
        </authorList>
    </citation>
    <scope>NUCLEOTIDE SEQUENCE [LARGE SCALE GENOMIC DNA]</scope>
    <source>
        <strain evidence="3 4">Purdue</strain>
    </source>
</reference>
<dbReference type="PATRIC" id="fig|1212765.3.peg.284"/>
<dbReference type="EMBL" id="CP003731">
    <property type="protein sequence ID" value="AFO51834.1"/>
    <property type="molecule type" value="Genomic_DNA"/>
</dbReference>
<accession>I7CIY5</accession>
<feature type="region of interest" description="Disordered" evidence="1">
    <location>
        <begin position="26"/>
        <end position="54"/>
    </location>
</feature>
<evidence type="ECO:0000313" key="4">
    <source>
        <dbReference type="Proteomes" id="UP000006502"/>
    </source>
</evidence>
<feature type="compositionally biased region" description="Polar residues" evidence="1">
    <location>
        <begin position="35"/>
        <end position="52"/>
    </location>
</feature>
<evidence type="ECO:0000313" key="3">
    <source>
        <dbReference type="EMBL" id="AFO51834.1"/>
    </source>
</evidence>
<evidence type="ECO:0000259" key="2">
    <source>
        <dbReference type="PROSITE" id="PS50835"/>
    </source>
</evidence>
<dbReference type="KEGG" id="mhl:MHLP_01270"/>
<dbReference type="STRING" id="1212765.MHLP_01270"/>
<dbReference type="Proteomes" id="UP000006502">
    <property type="component" value="Chromosome"/>
</dbReference>
<sequence>MTPKIALLTLIGLGATGGVTTAAVRSVDREREDVSTTTLSQTESASPSAQQDSDYEFEFPEGKTLKLTCPASFYPDNSLDYSDPNKPIIIVCKKTWPQPHIRWWGSDARSNTKKLNCLSEKVGINPFICTTENNVEVEVSNVTLSKWSSYASSSAIKII</sequence>
<dbReference type="InterPro" id="IPR007110">
    <property type="entry name" value="Ig-like_dom"/>
</dbReference>
<reference evidence="4" key="2">
    <citation type="submission" date="2012-07" db="EMBL/GenBank/DDBJ databases">
        <title>Complete genome sequence of 'Candidatus Mycoplasma haemolamae'.</title>
        <authorList>
            <person name="Guimaraes A.M.S."/>
            <person name="Toth B."/>
            <person name="Santos A.P."/>
            <person name="Nascimento N.C."/>
            <person name="Sojka J.E."/>
            <person name="Messick J.B."/>
        </authorList>
    </citation>
    <scope>NUCLEOTIDE SEQUENCE [LARGE SCALE GENOMIC DNA]</scope>
    <source>
        <strain evidence="4">Purdue</strain>
    </source>
</reference>